<evidence type="ECO:0000259" key="9">
    <source>
        <dbReference type="PROSITE" id="PS51918"/>
    </source>
</evidence>
<dbReference type="RefSeq" id="WP_048080031.1">
    <property type="nucleotide sequence ID" value="NZ_JAPVER010000018.1"/>
</dbReference>
<dbReference type="CDD" id="cd02068">
    <property type="entry name" value="radical_SAM_B12_BD"/>
    <property type="match status" value="1"/>
</dbReference>
<keyword evidence="4" id="KW-0949">S-adenosyl-L-methionine</keyword>
<comment type="caution">
    <text evidence="11">The sequence shown here is derived from an EMBL/GenBank/DDBJ whole genome shotgun (WGS) entry which is preliminary data.</text>
</comment>
<accession>A0A9E5A3C9</accession>
<keyword evidence="7" id="KW-0411">Iron-sulfur</keyword>
<evidence type="ECO:0000256" key="5">
    <source>
        <dbReference type="ARBA" id="ARBA00022723"/>
    </source>
</evidence>
<dbReference type="SUPFAM" id="SSF52242">
    <property type="entry name" value="Cobalamin (vitamin B12)-binding domain"/>
    <property type="match status" value="1"/>
</dbReference>
<feature type="domain" description="Radical SAM core" evidence="9">
    <location>
        <begin position="191"/>
        <end position="405"/>
    </location>
</feature>
<dbReference type="Pfam" id="PF02310">
    <property type="entry name" value="B12-binding"/>
    <property type="match status" value="1"/>
</dbReference>
<evidence type="ECO:0000259" key="8">
    <source>
        <dbReference type="PROSITE" id="PS51332"/>
    </source>
</evidence>
<evidence type="ECO:0000313" key="12">
    <source>
        <dbReference type="Proteomes" id="UP001068021"/>
    </source>
</evidence>
<keyword evidence="5" id="KW-0479">Metal-binding</keyword>
<dbReference type="InterPro" id="IPR051198">
    <property type="entry name" value="BchE-like"/>
</dbReference>
<dbReference type="InterPro" id="IPR036724">
    <property type="entry name" value="Cobalamin-bd_sf"/>
</dbReference>
<dbReference type="Proteomes" id="UP001068021">
    <property type="component" value="Unassembled WGS sequence"/>
</dbReference>
<evidence type="ECO:0000256" key="6">
    <source>
        <dbReference type="ARBA" id="ARBA00023004"/>
    </source>
</evidence>
<dbReference type="InterPro" id="IPR023404">
    <property type="entry name" value="rSAM_horseshoe"/>
</dbReference>
<keyword evidence="2" id="KW-0489">Methyltransferase</keyword>
<dbReference type="SFLD" id="SFLDG01082">
    <property type="entry name" value="B12-binding_domain_containing"/>
    <property type="match status" value="1"/>
</dbReference>
<dbReference type="GO" id="GO:0051539">
    <property type="term" value="F:4 iron, 4 sulfur cluster binding"/>
    <property type="evidence" value="ECO:0007669"/>
    <property type="project" value="UniProtKB-KW"/>
</dbReference>
<dbReference type="InterPro" id="IPR007197">
    <property type="entry name" value="rSAM"/>
</dbReference>
<evidence type="ECO:0000256" key="1">
    <source>
        <dbReference type="ARBA" id="ARBA00001966"/>
    </source>
</evidence>
<dbReference type="PROSITE" id="PS51332">
    <property type="entry name" value="B12_BINDING"/>
    <property type="match status" value="1"/>
</dbReference>
<proteinExistence type="predicted"/>
<dbReference type="GO" id="GO:0031419">
    <property type="term" value="F:cobalamin binding"/>
    <property type="evidence" value="ECO:0007669"/>
    <property type="project" value="InterPro"/>
</dbReference>
<dbReference type="EMBL" id="JAPVES010000030">
    <property type="protein sequence ID" value="MCZ3372444.1"/>
    <property type="molecule type" value="Genomic_DNA"/>
</dbReference>
<dbReference type="AlphaFoldDB" id="A0A9E5A3C9"/>
<dbReference type="Pfam" id="PF04055">
    <property type="entry name" value="Radical_SAM"/>
    <property type="match status" value="1"/>
</dbReference>
<gene>
    <name evidence="11" type="ORF">O3H35_07350</name>
    <name evidence="10" type="ORF">O3H54_02235</name>
</gene>
<dbReference type="PANTHER" id="PTHR43409">
    <property type="entry name" value="ANAEROBIC MAGNESIUM-PROTOPORPHYRIN IX MONOMETHYL ESTER CYCLASE-RELATED"/>
    <property type="match status" value="1"/>
</dbReference>
<protein>
    <submittedName>
        <fullName evidence="11">Radical SAM protein</fullName>
    </submittedName>
</protein>
<evidence type="ECO:0000256" key="3">
    <source>
        <dbReference type="ARBA" id="ARBA00022679"/>
    </source>
</evidence>
<dbReference type="SUPFAM" id="SSF102114">
    <property type="entry name" value="Radical SAM enzymes"/>
    <property type="match status" value="1"/>
</dbReference>
<keyword evidence="3" id="KW-0808">Transferase</keyword>
<dbReference type="GO" id="GO:0046872">
    <property type="term" value="F:metal ion binding"/>
    <property type="evidence" value="ECO:0007669"/>
    <property type="project" value="UniProtKB-KW"/>
</dbReference>
<dbReference type="InterPro" id="IPR034466">
    <property type="entry name" value="Methyltransferase_Class_B"/>
</dbReference>
<dbReference type="SFLD" id="SFLDG01123">
    <property type="entry name" value="methyltransferase_(Class_B)"/>
    <property type="match status" value="1"/>
</dbReference>
<keyword evidence="6" id="KW-0408">Iron</keyword>
<dbReference type="InterPro" id="IPR006638">
    <property type="entry name" value="Elp3/MiaA/NifB-like_rSAM"/>
</dbReference>
<dbReference type="SMART" id="SM00729">
    <property type="entry name" value="Elp3"/>
    <property type="match status" value="1"/>
</dbReference>
<dbReference type="Gene3D" id="3.80.30.20">
    <property type="entry name" value="tm_1862 like domain"/>
    <property type="match status" value="1"/>
</dbReference>
<dbReference type="InterPro" id="IPR006158">
    <property type="entry name" value="Cobalamin-bd"/>
</dbReference>
<evidence type="ECO:0000256" key="4">
    <source>
        <dbReference type="ARBA" id="ARBA00022691"/>
    </source>
</evidence>
<dbReference type="Gene3D" id="3.40.50.280">
    <property type="entry name" value="Cobalamin-binding domain"/>
    <property type="match status" value="1"/>
</dbReference>
<evidence type="ECO:0000313" key="10">
    <source>
        <dbReference type="EMBL" id="MCZ3364690.1"/>
    </source>
</evidence>
<sequence>MNSAEVLLINPLDKGHVTNGLGLRVPPLNLMYLAAALEKASLSVKILDDDLYQVGFEKIASLALKIDPVVVGVTATTATIKNALKYIKAIKELLPNTLTVIGGPHPTFTPEGTLKAEDSLDVVVVGEGEETLTEIAEEYIKNEFRNFENVKGIVYRDNGRINATPPRPLIENLDDLPFPARHLIPFNEYKTSQSQAGGMITSRGCVFNCNYCSSSLIMGKKFRSRSAENVVDELEELVYKYGVRDIAFLDDIFMLNKRRARAVADEIKNRCLDISFVTSSRVDTVNQDILECLKNAGMSTLYCGIESGSQRVLDLMGKGITLKQSEDAIKAAKNVDIDVLGSFMLGYPGETPQEMDQTIDFSIKLDPDYSQFSILTPFPGTPIYYELKQKGLLGTEDWSKYTVLDSVVNYEKLGLTKKLVERKLNKAYLKFYTRPKYLFKHRGMFKVLIGTLFKSYIMPKLNGGTPEGWYNSLQKEYS</sequence>
<evidence type="ECO:0000256" key="2">
    <source>
        <dbReference type="ARBA" id="ARBA00022603"/>
    </source>
</evidence>
<keyword evidence="12" id="KW-1185">Reference proteome</keyword>
<name>A0A9E5A3C9_9EURY</name>
<dbReference type="PANTHER" id="PTHR43409:SF7">
    <property type="entry name" value="BLL1977 PROTEIN"/>
    <property type="match status" value="1"/>
</dbReference>
<evidence type="ECO:0000256" key="7">
    <source>
        <dbReference type="ARBA" id="ARBA00023014"/>
    </source>
</evidence>
<dbReference type="CDD" id="cd01335">
    <property type="entry name" value="Radical_SAM"/>
    <property type="match status" value="1"/>
</dbReference>
<dbReference type="PROSITE" id="PS51918">
    <property type="entry name" value="RADICAL_SAM"/>
    <property type="match status" value="1"/>
</dbReference>
<dbReference type="SFLD" id="SFLDS00029">
    <property type="entry name" value="Radical_SAM"/>
    <property type="match status" value="1"/>
</dbReference>
<dbReference type="GO" id="GO:0003824">
    <property type="term" value="F:catalytic activity"/>
    <property type="evidence" value="ECO:0007669"/>
    <property type="project" value="InterPro"/>
</dbReference>
<comment type="cofactor">
    <cofactor evidence="1">
        <name>[4Fe-4S] cluster</name>
        <dbReference type="ChEBI" id="CHEBI:49883"/>
    </cofactor>
</comment>
<dbReference type="EMBL" id="JAPVER010000018">
    <property type="protein sequence ID" value="MCZ3364690.1"/>
    <property type="molecule type" value="Genomic_DNA"/>
</dbReference>
<organism evidence="11">
    <name type="scientific">Methanobacterium veterum</name>
    <dbReference type="NCBI Taxonomy" id="408577"/>
    <lineage>
        <taxon>Archaea</taxon>
        <taxon>Methanobacteriati</taxon>
        <taxon>Methanobacteriota</taxon>
        <taxon>Methanomada group</taxon>
        <taxon>Methanobacteria</taxon>
        <taxon>Methanobacteriales</taxon>
        <taxon>Methanobacteriaceae</taxon>
        <taxon>Methanobacterium</taxon>
    </lineage>
</organism>
<reference evidence="11" key="1">
    <citation type="submission" date="2022-12" db="EMBL/GenBank/DDBJ databases">
        <title>Reclassification of two methanogenic archaea species isolated from the Kolyma lowland permafrost.</title>
        <authorList>
            <person name="Trubitsyn V.E."/>
            <person name="Rivkina E.M."/>
            <person name="Shcherbakova V.A."/>
        </authorList>
    </citation>
    <scope>NUCLEOTIDE SEQUENCE</scope>
    <source>
        <strain evidence="10">M2</strain>
        <strain evidence="11">MK4</strain>
    </source>
</reference>
<dbReference type="Proteomes" id="UP001074446">
    <property type="component" value="Unassembled WGS sequence"/>
</dbReference>
<evidence type="ECO:0000313" key="11">
    <source>
        <dbReference type="EMBL" id="MCZ3372444.1"/>
    </source>
</evidence>
<feature type="domain" description="B12-binding" evidence="8">
    <location>
        <begin position="13"/>
        <end position="146"/>
    </location>
</feature>
<dbReference type="InterPro" id="IPR058240">
    <property type="entry name" value="rSAM_sf"/>
</dbReference>